<dbReference type="Gene3D" id="3.30.230.10">
    <property type="match status" value="1"/>
</dbReference>
<dbReference type="PRINTS" id="PR00959">
    <property type="entry name" value="MEVGALKINASE"/>
</dbReference>
<dbReference type="PANTHER" id="PTHR31814:SF2">
    <property type="entry name" value="PHOSPHOMEVALONATE KINASE"/>
    <property type="match status" value="1"/>
</dbReference>
<dbReference type="PANTHER" id="PTHR31814">
    <property type="match status" value="1"/>
</dbReference>
<feature type="domain" description="GHMP kinase C-terminal" evidence="8">
    <location>
        <begin position="261"/>
        <end position="345"/>
    </location>
</feature>
<dbReference type="SUPFAM" id="SSF55060">
    <property type="entry name" value="GHMP Kinase, C-terminal domain"/>
    <property type="match status" value="1"/>
</dbReference>
<dbReference type="Proteomes" id="UP000036780">
    <property type="component" value="Unassembled WGS sequence"/>
</dbReference>
<dbReference type="EMBL" id="LGTO01000002">
    <property type="protein sequence ID" value="KNE22548.1"/>
    <property type="molecule type" value="Genomic_DNA"/>
</dbReference>
<dbReference type="Gene3D" id="3.30.70.890">
    <property type="entry name" value="GHMP kinase, C-terminal domain"/>
    <property type="match status" value="1"/>
</dbReference>
<dbReference type="GO" id="GO:0004631">
    <property type="term" value="F:phosphomevalonate kinase activity"/>
    <property type="evidence" value="ECO:0007669"/>
    <property type="project" value="UniProtKB-EC"/>
</dbReference>
<dbReference type="PATRIC" id="fig|1473.5.peg.3062"/>
<dbReference type="InterPro" id="IPR014721">
    <property type="entry name" value="Ribsml_uS5_D2-typ_fold_subgr"/>
</dbReference>
<evidence type="ECO:0000256" key="6">
    <source>
        <dbReference type="ARBA" id="ARBA00022840"/>
    </source>
</evidence>
<comment type="pathway">
    <text evidence="1">Isoprenoid biosynthesis; isopentenyl diphosphate biosynthesis via mevalonate pathway; isopentenyl diphosphate from (R)-mevalonate: step 2/3.</text>
</comment>
<dbReference type="InterPro" id="IPR005917">
    <property type="entry name" value="Pmev_kinase_bact"/>
</dbReference>
<dbReference type="InterPro" id="IPR035102">
    <property type="entry name" value="Phosphomevalonate_kinase"/>
</dbReference>
<dbReference type="Pfam" id="PF08544">
    <property type="entry name" value="GHMP_kinases_C"/>
    <property type="match status" value="1"/>
</dbReference>
<reference evidence="10" key="1">
    <citation type="submission" date="2015-07" db="EMBL/GenBank/DDBJ databases">
        <title>Fjat-10053 dsm26.</title>
        <authorList>
            <person name="Liu B."/>
            <person name="Wang J."/>
            <person name="Zhu Y."/>
            <person name="Liu G."/>
            <person name="Chen Q."/>
            <person name="Chen Z."/>
            <person name="Lan J."/>
            <person name="Che J."/>
            <person name="Ge C."/>
            <person name="Shi H."/>
            <person name="Pan Z."/>
            <person name="Liu X."/>
        </authorList>
    </citation>
    <scope>NUCLEOTIDE SEQUENCE [LARGE SCALE GENOMIC DNA]</scope>
    <source>
        <strain evidence="10">DSM 26</strain>
    </source>
</reference>
<organism evidence="9 10">
    <name type="scientific">Virgibacillus pantothenticus</name>
    <dbReference type="NCBI Taxonomy" id="1473"/>
    <lineage>
        <taxon>Bacteria</taxon>
        <taxon>Bacillati</taxon>
        <taxon>Bacillota</taxon>
        <taxon>Bacilli</taxon>
        <taxon>Bacillales</taxon>
        <taxon>Bacillaceae</taxon>
        <taxon>Virgibacillus</taxon>
    </lineage>
</organism>
<protein>
    <recommendedName>
        <fullName evidence="2">phosphomevalonate kinase</fullName>
        <ecNumber evidence="2">2.7.4.2</ecNumber>
    </recommendedName>
</protein>
<comment type="caution">
    <text evidence="9">The sequence shown here is derived from an EMBL/GenBank/DDBJ whole genome shotgun (WGS) entry which is preliminary data.</text>
</comment>
<evidence type="ECO:0000256" key="1">
    <source>
        <dbReference type="ARBA" id="ARBA00005017"/>
    </source>
</evidence>
<name>A0A0L0QWH9_VIRPA</name>
<keyword evidence="10" id="KW-1185">Reference proteome</keyword>
<proteinExistence type="predicted"/>
<dbReference type="GO" id="GO:0019287">
    <property type="term" value="P:isopentenyl diphosphate biosynthetic process, mevalonate pathway"/>
    <property type="evidence" value="ECO:0007669"/>
    <property type="project" value="UniProtKB-UniPathway"/>
</dbReference>
<dbReference type="NCBIfam" id="TIGR01220">
    <property type="entry name" value="Pmev_kin_Gr_pos"/>
    <property type="match status" value="1"/>
</dbReference>
<evidence type="ECO:0000256" key="4">
    <source>
        <dbReference type="ARBA" id="ARBA00022741"/>
    </source>
</evidence>
<dbReference type="InterPro" id="IPR036554">
    <property type="entry name" value="GHMP_kinase_C_sf"/>
</dbReference>
<dbReference type="InterPro" id="IPR006204">
    <property type="entry name" value="GHMP_kinase_N_dom"/>
</dbReference>
<evidence type="ECO:0000259" key="8">
    <source>
        <dbReference type="Pfam" id="PF08544"/>
    </source>
</evidence>
<feature type="domain" description="GHMP kinase N-terminal" evidence="7">
    <location>
        <begin position="82"/>
        <end position="170"/>
    </location>
</feature>
<evidence type="ECO:0000256" key="3">
    <source>
        <dbReference type="ARBA" id="ARBA00022679"/>
    </source>
</evidence>
<evidence type="ECO:0000256" key="2">
    <source>
        <dbReference type="ARBA" id="ARBA00012958"/>
    </source>
</evidence>
<dbReference type="GO" id="GO:0005524">
    <property type="term" value="F:ATP binding"/>
    <property type="evidence" value="ECO:0007669"/>
    <property type="project" value="UniProtKB-KW"/>
</dbReference>
<evidence type="ECO:0000313" key="9">
    <source>
        <dbReference type="EMBL" id="KNE22548.1"/>
    </source>
</evidence>
<dbReference type="AlphaFoldDB" id="A0A0L0QWH9"/>
<accession>A0A0L0QWH9</accession>
<sequence>MNIKVPGKLMVAGEFAVLQPYQHLVVMAVDRFVYANIKDSTNNSLHLLDFKLENIGWEYKADKVELFSTDPRTAFVQAAMTTALQYLREQQYAVTPFQLAIKSELDDESGVKYGLGSSAAVSTSVIAAILNKFMPETPEAKLIYQLASIAHVVTQGNGSGADVAASSFGGFLNYSSFQAEWLREAYKKSHSLTELTRKDWVYASLDPITLPNSVHVCIGWTGKPASTKKLVDQILQLKITSPEKFASFISHSEQAVKKVLQGMKQNNLELLLQGIKDNRHALATVGEDANVAIETPLLTTLCDLAEEFGGAGKPSGAGGGDCGIAFMSSKEAAEALMEAWEKAGIKPLALQPHPHGAMVSEAKDM</sequence>
<keyword evidence="5 9" id="KW-0418">Kinase</keyword>
<dbReference type="EC" id="2.7.4.2" evidence="2"/>
<keyword evidence="4" id="KW-0547">Nucleotide-binding</keyword>
<evidence type="ECO:0000259" key="7">
    <source>
        <dbReference type="Pfam" id="PF00288"/>
    </source>
</evidence>
<dbReference type="InterPro" id="IPR013750">
    <property type="entry name" value="GHMP_kinase_C_dom"/>
</dbReference>
<evidence type="ECO:0000256" key="5">
    <source>
        <dbReference type="ARBA" id="ARBA00022777"/>
    </source>
</evidence>
<dbReference type="UniPathway" id="UPA00057">
    <property type="reaction ID" value="UER00099"/>
</dbReference>
<dbReference type="SUPFAM" id="SSF54211">
    <property type="entry name" value="Ribosomal protein S5 domain 2-like"/>
    <property type="match status" value="1"/>
</dbReference>
<keyword evidence="3" id="KW-0808">Transferase</keyword>
<evidence type="ECO:0000313" key="10">
    <source>
        <dbReference type="Proteomes" id="UP000036780"/>
    </source>
</evidence>
<gene>
    <name evidence="9" type="ORF">AFK71_00920</name>
</gene>
<dbReference type="Pfam" id="PF00288">
    <property type="entry name" value="GHMP_kinases_N"/>
    <property type="match status" value="1"/>
</dbReference>
<dbReference type="InterPro" id="IPR020568">
    <property type="entry name" value="Ribosomal_Su5_D2-typ_SF"/>
</dbReference>
<keyword evidence="6" id="KW-0067">ATP-binding</keyword>